<dbReference type="PANTHER" id="PTHR43434:SF1">
    <property type="entry name" value="PHOSPHOGLYCOLATE PHOSPHATASE"/>
    <property type="match status" value="1"/>
</dbReference>
<dbReference type="Pfam" id="PF13419">
    <property type="entry name" value="HAD_2"/>
    <property type="match status" value="1"/>
</dbReference>
<reference evidence="6" key="1">
    <citation type="journal article" date="2023" name="Arch. Microbiol.">
        <title>Desulfoferula mesophilus gen. nov. sp. nov., a mesophilic sulfate-reducing bacterium isolated from a brackish lake sediment.</title>
        <authorList>
            <person name="Watanabe T."/>
            <person name="Yabe T."/>
            <person name="Tsuji J.M."/>
            <person name="Fukui M."/>
        </authorList>
    </citation>
    <scope>NUCLEOTIDE SEQUENCE [LARGE SCALE GENOMIC DNA]</scope>
    <source>
        <strain evidence="6">12FAK</strain>
    </source>
</reference>
<evidence type="ECO:0000313" key="5">
    <source>
        <dbReference type="EMBL" id="BEQ15265.1"/>
    </source>
</evidence>
<keyword evidence="6" id="KW-1185">Reference proteome</keyword>
<dbReference type="Gene3D" id="3.40.50.1000">
    <property type="entry name" value="HAD superfamily/HAD-like"/>
    <property type="match status" value="1"/>
</dbReference>
<dbReference type="KEGG" id="dmp:FAK_23310"/>
<dbReference type="NCBIfam" id="TIGR01509">
    <property type="entry name" value="HAD-SF-IA-v3"/>
    <property type="match status" value="1"/>
</dbReference>
<accession>A0AAU9EUE7</accession>
<dbReference type="SFLD" id="SFLDG01129">
    <property type="entry name" value="C1.5:_HAD__Beta-PGM__Phosphata"/>
    <property type="match status" value="1"/>
</dbReference>
<dbReference type="EC" id="3.1.3.18" evidence="4"/>
<dbReference type="SFLD" id="SFLDS00003">
    <property type="entry name" value="Haloacid_Dehalogenase"/>
    <property type="match status" value="1"/>
</dbReference>
<evidence type="ECO:0000256" key="2">
    <source>
        <dbReference type="ARBA" id="ARBA00004818"/>
    </source>
</evidence>
<dbReference type="Gene3D" id="1.10.150.240">
    <property type="entry name" value="Putative phosphatase, domain 2"/>
    <property type="match status" value="1"/>
</dbReference>
<evidence type="ECO:0000256" key="3">
    <source>
        <dbReference type="ARBA" id="ARBA00006171"/>
    </source>
</evidence>
<dbReference type="EMBL" id="AP028679">
    <property type="protein sequence ID" value="BEQ15265.1"/>
    <property type="molecule type" value="Genomic_DNA"/>
</dbReference>
<dbReference type="PRINTS" id="PR00413">
    <property type="entry name" value="HADHALOGNASE"/>
</dbReference>
<dbReference type="InterPro" id="IPR023198">
    <property type="entry name" value="PGP-like_dom2"/>
</dbReference>
<evidence type="ECO:0000313" key="6">
    <source>
        <dbReference type="Proteomes" id="UP001366166"/>
    </source>
</evidence>
<evidence type="ECO:0000256" key="4">
    <source>
        <dbReference type="ARBA" id="ARBA00013078"/>
    </source>
</evidence>
<comment type="catalytic activity">
    <reaction evidence="1">
        <text>2-phosphoglycolate + H2O = glycolate + phosphate</text>
        <dbReference type="Rhea" id="RHEA:14369"/>
        <dbReference type="ChEBI" id="CHEBI:15377"/>
        <dbReference type="ChEBI" id="CHEBI:29805"/>
        <dbReference type="ChEBI" id="CHEBI:43474"/>
        <dbReference type="ChEBI" id="CHEBI:58033"/>
        <dbReference type="EC" id="3.1.3.18"/>
    </reaction>
</comment>
<dbReference type="InterPro" id="IPR041492">
    <property type="entry name" value="HAD_2"/>
</dbReference>
<comment type="pathway">
    <text evidence="2">Organic acid metabolism; glycolate biosynthesis; glycolate from 2-phosphoglycolate: step 1/1.</text>
</comment>
<dbReference type="RefSeq" id="WP_338599445.1">
    <property type="nucleotide sequence ID" value="NZ_AP028679.1"/>
</dbReference>
<dbReference type="SUPFAM" id="SSF56784">
    <property type="entry name" value="HAD-like"/>
    <property type="match status" value="1"/>
</dbReference>
<evidence type="ECO:0000256" key="1">
    <source>
        <dbReference type="ARBA" id="ARBA00000830"/>
    </source>
</evidence>
<dbReference type="PANTHER" id="PTHR43434">
    <property type="entry name" value="PHOSPHOGLYCOLATE PHOSPHATASE"/>
    <property type="match status" value="1"/>
</dbReference>
<dbReference type="Proteomes" id="UP001366166">
    <property type="component" value="Chromosome"/>
</dbReference>
<dbReference type="GO" id="GO:0006281">
    <property type="term" value="P:DNA repair"/>
    <property type="evidence" value="ECO:0007669"/>
    <property type="project" value="TreeGrafter"/>
</dbReference>
<gene>
    <name evidence="5" type="ORF">FAK_23310</name>
</gene>
<dbReference type="InterPro" id="IPR036412">
    <property type="entry name" value="HAD-like_sf"/>
</dbReference>
<dbReference type="InterPro" id="IPR050155">
    <property type="entry name" value="HAD-like_hydrolase_sf"/>
</dbReference>
<dbReference type="InterPro" id="IPR006439">
    <property type="entry name" value="HAD-SF_hydro_IA"/>
</dbReference>
<dbReference type="InterPro" id="IPR023214">
    <property type="entry name" value="HAD_sf"/>
</dbReference>
<name>A0AAU9EUE7_9BACT</name>
<dbReference type="GO" id="GO:0005829">
    <property type="term" value="C:cytosol"/>
    <property type="evidence" value="ECO:0007669"/>
    <property type="project" value="TreeGrafter"/>
</dbReference>
<protein>
    <recommendedName>
        <fullName evidence="4">phosphoglycolate phosphatase</fullName>
        <ecNumber evidence="4">3.1.3.18</ecNumber>
    </recommendedName>
</protein>
<dbReference type="AlphaFoldDB" id="A0AAU9EUE7"/>
<sequence>MSTHKLPTPPGDLKAVVFDLDGVLFDSLPANIAFYNHILVHLGREPVAERFAEIIHREAMPGSLEALVGRGEDYDRAMAYWPTMDSTPFMKLLRLYPGARETIARLRQRWRTAVATNRTATARSSLAHFDLLELFDLVANPDSAGRAKPHPAMMLQVLGHFGLDPEQVVYVGDSTTDEGLCQATGVRLVAFGNRELEAWAHLDDLRDLPGLLGMQPKS</sequence>
<organism evidence="5 6">
    <name type="scientific">Desulfoferula mesophila</name>
    <dbReference type="NCBI Taxonomy" id="3058419"/>
    <lineage>
        <taxon>Bacteria</taxon>
        <taxon>Pseudomonadati</taxon>
        <taxon>Thermodesulfobacteriota</taxon>
        <taxon>Desulfarculia</taxon>
        <taxon>Desulfarculales</taxon>
        <taxon>Desulfarculaceae</taxon>
        <taxon>Desulfoferula</taxon>
    </lineage>
</organism>
<dbReference type="GO" id="GO:0008967">
    <property type="term" value="F:phosphoglycolate phosphatase activity"/>
    <property type="evidence" value="ECO:0007669"/>
    <property type="project" value="UniProtKB-EC"/>
</dbReference>
<proteinExistence type="inferred from homology"/>
<comment type="similarity">
    <text evidence="3">Belongs to the HAD-like hydrolase superfamily. CbbY/CbbZ/Gph/YieH family.</text>
</comment>